<reference evidence="1 2" key="1">
    <citation type="journal article" date="2019" name="Sci. Rep.">
        <title>Orb-weaving spider Araneus ventricosus genome elucidates the spidroin gene catalogue.</title>
        <authorList>
            <person name="Kono N."/>
            <person name="Nakamura H."/>
            <person name="Ohtoshi R."/>
            <person name="Moran D.A.P."/>
            <person name="Shinohara A."/>
            <person name="Yoshida Y."/>
            <person name="Fujiwara M."/>
            <person name="Mori M."/>
            <person name="Tomita M."/>
            <person name="Arakawa K."/>
        </authorList>
    </citation>
    <scope>NUCLEOTIDE SEQUENCE [LARGE SCALE GENOMIC DNA]</scope>
</reference>
<dbReference type="Gene3D" id="3.30.420.10">
    <property type="entry name" value="Ribonuclease H-like superfamily/Ribonuclease H"/>
    <property type="match status" value="1"/>
</dbReference>
<organism evidence="1 2">
    <name type="scientific">Araneus ventricosus</name>
    <name type="common">Orbweaver spider</name>
    <name type="synonym">Epeira ventricosa</name>
    <dbReference type="NCBI Taxonomy" id="182803"/>
    <lineage>
        <taxon>Eukaryota</taxon>
        <taxon>Metazoa</taxon>
        <taxon>Ecdysozoa</taxon>
        <taxon>Arthropoda</taxon>
        <taxon>Chelicerata</taxon>
        <taxon>Arachnida</taxon>
        <taxon>Araneae</taxon>
        <taxon>Araneomorphae</taxon>
        <taxon>Entelegynae</taxon>
        <taxon>Araneoidea</taxon>
        <taxon>Araneidae</taxon>
        <taxon>Araneus</taxon>
    </lineage>
</organism>
<name>A0A4Y2A025_ARAVE</name>
<gene>
    <name evidence="1" type="ORF">AVEN_128178_1</name>
</gene>
<accession>A0A4Y2A025</accession>
<dbReference type="Proteomes" id="UP000499080">
    <property type="component" value="Unassembled WGS sequence"/>
</dbReference>
<dbReference type="InterPro" id="IPR036397">
    <property type="entry name" value="RNaseH_sf"/>
</dbReference>
<dbReference type="PANTHER" id="PTHR33939">
    <property type="entry name" value="PROTEIN CBG22215"/>
    <property type="match status" value="1"/>
</dbReference>
<proteinExistence type="predicted"/>
<sequence length="102" mass="12117">MGHEVVRLPPYHYQYNPIEFIWVQVKGEIAYKNKTLKIRKLLIEMLLNITVDDRKKCVKHEVKLQEEDFAKSGTRDDAIERIVINLQDDNESSFSESEYEVF</sequence>
<evidence type="ECO:0000313" key="1">
    <source>
        <dbReference type="EMBL" id="GBL73010.1"/>
    </source>
</evidence>
<dbReference type="GO" id="GO:0003676">
    <property type="term" value="F:nucleic acid binding"/>
    <property type="evidence" value="ECO:0007669"/>
    <property type="project" value="InterPro"/>
</dbReference>
<evidence type="ECO:0000313" key="2">
    <source>
        <dbReference type="Proteomes" id="UP000499080"/>
    </source>
</evidence>
<dbReference type="AlphaFoldDB" id="A0A4Y2A025"/>
<dbReference type="EMBL" id="BGPR01000002">
    <property type="protein sequence ID" value="GBL73010.1"/>
    <property type="molecule type" value="Genomic_DNA"/>
</dbReference>
<dbReference type="PANTHER" id="PTHR33939:SF1">
    <property type="entry name" value="DUF4371 DOMAIN-CONTAINING PROTEIN"/>
    <property type="match status" value="1"/>
</dbReference>
<evidence type="ECO:0008006" key="3">
    <source>
        <dbReference type="Google" id="ProtNLM"/>
    </source>
</evidence>
<keyword evidence="2" id="KW-1185">Reference proteome</keyword>
<dbReference type="OrthoDB" id="6618660at2759"/>
<protein>
    <recommendedName>
        <fullName evidence="3">Tc1-like transposase DDE domain-containing protein</fullName>
    </recommendedName>
</protein>
<comment type="caution">
    <text evidence="1">The sequence shown here is derived from an EMBL/GenBank/DDBJ whole genome shotgun (WGS) entry which is preliminary data.</text>
</comment>